<gene>
    <name evidence="4" type="ORF">JQN70_16935</name>
</gene>
<proteinExistence type="predicted"/>
<name>A0ABS2CSE3_9MICO</name>
<evidence type="ECO:0000313" key="4">
    <source>
        <dbReference type="EMBL" id="MBM6402086.1"/>
    </source>
</evidence>
<evidence type="ECO:0000256" key="2">
    <source>
        <dbReference type="ARBA" id="ARBA00023180"/>
    </source>
</evidence>
<dbReference type="PANTHER" id="PTHR10605">
    <property type="entry name" value="HEPARAN SULFATE SULFOTRANSFERASE"/>
    <property type="match status" value="1"/>
</dbReference>
<feature type="domain" description="Sulfotransferase" evidence="3">
    <location>
        <begin position="36"/>
        <end position="242"/>
    </location>
</feature>
<dbReference type="SUPFAM" id="SSF52540">
    <property type="entry name" value="P-loop containing nucleoside triphosphate hydrolases"/>
    <property type="match status" value="1"/>
</dbReference>
<accession>A0ABS2CSE3</accession>
<dbReference type="InterPro" id="IPR037359">
    <property type="entry name" value="NST/OST"/>
</dbReference>
<keyword evidence="1" id="KW-0808">Transferase</keyword>
<reference evidence="4" key="1">
    <citation type="submission" date="2021-02" db="EMBL/GenBank/DDBJ databases">
        <title>Phycicoccus sp. MQZ13P-5T, whole genome shotgun sequence.</title>
        <authorList>
            <person name="Tuo L."/>
        </authorList>
    </citation>
    <scope>NUCLEOTIDE SEQUENCE</scope>
    <source>
        <strain evidence="4">MQZ13P-5</strain>
    </source>
</reference>
<keyword evidence="5" id="KW-1185">Reference proteome</keyword>
<dbReference type="RefSeq" id="WP_204132557.1">
    <property type="nucleotide sequence ID" value="NZ_JAFDVD010000021.1"/>
</dbReference>
<evidence type="ECO:0000313" key="5">
    <source>
        <dbReference type="Proteomes" id="UP001430172"/>
    </source>
</evidence>
<dbReference type="Pfam" id="PF00685">
    <property type="entry name" value="Sulfotransfer_1"/>
    <property type="match status" value="1"/>
</dbReference>
<protein>
    <submittedName>
        <fullName evidence="4">Sulfotransferase</fullName>
    </submittedName>
</protein>
<dbReference type="Proteomes" id="UP001430172">
    <property type="component" value="Unassembled WGS sequence"/>
</dbReference>
<evidence type="ECO:0000256" key="1">
    <source>
        <dbReference type="ARBA" id="ARBA00022679"/>
    </source>
</evidence>
<keyword evidence="2" id="KW-0325">Glycoprotein</keyword>
<evidence type="ECO:0000259" key="3">
    <source>
        <dbReference type="Pfam" id="PF00685"/>
    </source>
</evidence>
<dbReference type="EMBL" id="JAFDVD010000021">
    <property type="protein sequence ID" value="MBM6402086.1"/>
    <property type="molecule type" value="Genomic_DNA"/>
</dbReference>
<sequence>MSMALRERIPVPLHGLARTSYARLGQATTGLRMLPSFVVIGGQRCGTTTIFKHLTEHPQVFRPGVEKGIDYFSLHYDRDLDWYRGHFPVERVARLRTGGLGAPQAFEACTYYMFHPSAVERLVRDVPGVRLVAMLRDPAERAFSAYKHELARGFETETDFERALDLEDERLDGELEKMAADVTYESHPHRHQAYTRRGQYAEQLRRVLDLVPRDRLHVLDSESFFADPAGEYRQVTDFLGLAPWQPERFEQHNARPSKPMPEHLRRRLDEHFLPHDEELARLLGRTPGWRR</sequence>
<dbReference type="PANTHER" id="PTHR10605:SF56">
    <property type="entry name" value="BIFUNCTIONAL HEPARAN SULFATE N-DEACETYLASE_N-SULFOTRANSFERASE"/>
    <property type="match status" value="1"/>
</dbReference>
<dbReference type="InterPro" id="IPR000863">
    <property type="entry name" value="Sulfotransferase_dom"/>
</dbReference>
<comment type="caution">
    <text evidence="4">The sequence shown here is derived from an EMBL/GenBank/DDBJ whole genome shotgun (WGS) entry which is preliminary data.</text>
</comment>
<organism evidence="4 5">
    <name type="scientific">Phycicoccus sonneratiae</name>
    <dbReference type="NCBI Taxonomy" id="2807628"/>
    <lineage>
        <taxon>Bacteria</taxon>
        <taxon>Bacillati</taxon>
        <taxon>Actinomycetota</taxon>
        <taxon>Actinomycetes</taxon>
        <taxon>Micrococcales</taxon>
        <taxon>Intrasporangiaceae</taxon>
        <taxon>Phycicoccus</taxon>
    </lineage>
</organism>
<dbReference type="InterPro" id="IPR027417">
    <property type="entry name" value="P-loop_NTPase"/>
</dbReference>
<dbReference type="Gene3D" id="3.40.50.300">
    <property type="entry name" value="P-loop containing nucleotide triphosphate hydrolases"/>
    <property type="match status" value="1"/>
</dbReference>